<keyword evidence="2" id="KW-1133">Transmembrane helix</keyword>
<dbReference type="NCBIfam" id="TIGR01571">
    <property type="entry name" value="A_thal_Cys_rich"/>
    <property type="match status" value="1"/>
</dbReference>
<keyword evidence="4" id="KW-1185">Reference proteome</keyword>
<keyword evidence="2" id="KW-0472">Membrane</keyword>
<keyword evidence="2" id="KW-0812">Transmembrane</keyword>
<comment type="caution">
    <text evidence="3">The sequence shown here is derived from an EMBL/GenBank/DDBJ whole genome shotgun (WGS) entry which is preliminary data.</text>
</comment>
<dbReference type="InterPro" id="IPR021369">
    <property type="entry name" value="DUF2985"/>
</dbReference>
<proteinExistence type="predicted"/>
<dbReference type="Pfam" id="PF04749">
    <property type="entry name" value="PLAC8"/>
    <property type="match status" value="1"/>
</dbReference>
<dbReference type="EMBL" id="CAUOFW020000725">
    <property type="protein sequence ID" value="CAK9135859.1"/>
    <property type="molecule type" value="Genomic_DNA"/>
</dbReference>
<feature type="compositionally biased region" description="Low complexity" evidence="1">
    <location>
        <begin position="1"/>
        <end position="18"/>
    </location>
</feature>
<organism evidence="3 4">
    <name type="scientific">Ilex paraguariensis</name>
    <name type="common">yerba mate</name>
    <dbReference type="NCBI Taxonomy" id="185542"/>
    <lineage>
        <taxon>Eukaryota</taxon>
        <taxon>Viridiplantae</taxon>
        <taxon>Streptophyta</taxon>
        <taxon>Embryophyta</taxon>
        <taxon>Tracheophyta</taxon>
        <taxon>Spermatophyta</taxon>
        <taxon>Magnoliopsida</taxon>
        <taxon>eudicotyledons</taxon>
        <taxon>Gunneridae</taxon>
        <taxon>Pentapetalae</taxon>
        <taxon>asterids</taxon>
        <taxon>campanulids</taxon>
        <taxon>Aquifoliales</taxon>
        <taxon>Aquifoliaceae</taxon>
        <taxon>Ilex</taxon>
    </lineage>
</organism>
<feature type="transmembrane region" description="Helical" evidence="2">
    <location>
        <begin position="338"/>
        <end position="358"/>
    </location>
</feature>
<reference evidence="3 4" key="1">
    <citation type="submission" date="2024-02" db="EMBL/GenBank/DDBJ databases">
        <authorList>
            <person name="Vignale AGUSTIN F."/>
            <person name="Sosa J E."/>
            <person name="Modenutti C."/>
        </authorList>
    </citation>
    <scope>NUCLEOTIDE SEQUENCE [LARGE SCALE GENOMIC DNA]</scope>
</reference>
<evidence type="ECO:0000313" key="3">
    <source>
        <dbReference type="EMBL" id="CAK9135859.1"/>
    </source>
</evidence>
<feature type="region of interest" description="Disordered" evidence="1">
    <location>
        <begin position="1"/>
        <end position="23"/>
    </location>
</feature>
<feature type="transmembrane region" description="Helical" evidence="2">
    <location>
        <begin position="251"/>
        <end position="274"/>
    </location>
</feature>
<evidence type="ECO:0000313" key="4">
    <source>
        <dbReference type="Proteomes" id="UP001642360"/>
    </source>
</evidence>
<evidence type="ECO:0000256" key="1">
    <source>
        <dbReference type="SAM" id="MobiDB-lite"/>
    </source>
</evidence>
<accession>A0ABC8QSY6</accession>
<protein>
    <recommendedName>
        <fullName evidence="5">PLAC8 motif-containing protein</fullName>
    </recommendedName>
</protein>
<dbReference type="InterPro" id="IPR006461">
    <property type="entry name" value="PLAC_motif_containing"/>
</dbReference>
<name>A0ABC8QSY6_9AQUA</name>
<feature type="transmembrane region" description="Helical" evidence="2">
    <location>
        <begin position="401"/>
        <end position="420"/>
    </location>
</feature>
<feature type="compositionally biased region" description="Polar residues" evidence="1">
    <location>
        <begin position="499"/>
        <end position="539"/>
    </location>
</feature>
<feature type="transmembrane region" description="Helical" evidence="2">
    <location>
        <begin position="127"/>
        <end position="149"/>
    </location>
</feature>
<dbReference type="PANTHER" id="PTHR31045">
    <property type="entry name" value="PLAC8 FAMILY PROTEIN-RELATED"/>
    <property type="match status" value="1"/>
</dbReference>
<feature type="region of interest" description="Disordered" evidence="1">
    <location>
        <begin position="484"/>
        <end position="566"/>
    </location>
</feature>
<dbReference type="PANTHER" id="PTHR31045:SF30">
    <property type="entry name" value="PLAC8 FAMILY PROTEIN"/>
    <property type="match status" value="1"/>
</dbReference>
<feature type="transmembrane region" description="Helical" evidence="2">
    <location>
        <begin position="218"/>
        <end position="239"/>
    </location>
</feature>
<dbReference type="Proteomes" id="UP001642360">
    <property type="component" value="Unassembled WGS sequence"/>
</dbReference>
<gene>
    <name evidence="3" type="ORF">ILEXP_LOCUS2819</name>
</gene>
<dbReference type="AlphaFoldDB" id="A0ABC8QSY6"/>
<feature type="transmembrane region" description="Helical" evidence="2">
    <location>
        <begin position="370"/>
        <end position="389"/>
    </location>
</feature>
<sequence length="566" mass="63849">MVLTKNGENNSGTEESNGAKVEGPIPIHISASQRGLISGENPQNQFHDGFSALPKRMRSLKFGSLASPSAKFHRIAEEKDEISRTVPSSTSHHLHERFNRVFSRKIDWTSLWKISKEWLRDPMNMALFIWITCVAVSGAILFLVMVGMLNHALPKRSQRDAWFEVSNQILNALFTLMCLYQHPKRIYHLVLLLRWRPEDITKLRKIYCKNGTYKPHEWAHMMVVVLLLHINCFAQYALCGLNLGFKRSERPAIGVGISVSVAIAAPAIAGVYSITSPLGREYDSELDEEAQVQITAAETSRPSQLRVKSLEKRFSFAIRDEGRIVESRPKWSGGILDIWDDISLAYLSLFCSFCVFGWNMERLGFGNMYVHIATFLLFCIAPFWIFNLAAININNEAVRELLGVSGIFLCIFGLLYGGFWRIQMRKRFNLPPYSFCCGKSAVTDCALWLFCCWCSLAQEVRTGNSYDIVEDKFCMKQVDDLGQSPMMPLPREDGELQYRSGTSSPLGNNSPPSQIMKANSPSLSSFLNEYSSPGRQLSSVEEESSKRGEDETMTPPAPSFIQRGAN</sequence>
<dbReference type="Pfam" id="PF11204">
    <property type="entry name" value="DUF2985"/>
    <property type="match status" value="1"/>
</dbReference>
<evidence type="ECO:0000256" key="2">
    <source>
        <dbReference type="SAM" id="Phobius"/>
    </source>
</evidence>
<evidence type="ECO:0008006" key="5">
    <source>
        <dbReference type="Google" id="ProtNLM"/>
    </source>
</evidence>